<reference evidence="1 3" key="1">
    <citation type="journal article" date="2018" name="Int J Genomics">
        <title>Comparative Genomics Analysis of Plasmid pPV989-94 from a Clinical Isolate of Pantoea vagans PV989.</title>
        <authorList>
            <person name="Xu L."/>
            <person name="Yin M."/>
            <person name="Zhu T."/>
            <person name="Lu J."/>
            <person name="Bao Q."/>
        </authorList>
    </citation>
    <scope>NUCLEOTIDE SEQUENCE [LARGE SCALE GENOMIC DNA]</scope>
    <source>
        <strain evidence="1 3">PV989</strain>
    </source>
</reference>
<name>A0AAN1NR89_9GAMM</name>
<proteinExistence type="predicted"/>
<dbReference type="Proteomes" id="UP000426772">
    <property type="component" value="Unassembled WGS sequence"/>
</dbReference>
<organism evidence="1 3">
    <name type="scientific">Pantoea vagans</name>
    <dbReference type="NCBI Taxonomy" id="470934"/>
    <lineage>
        <taxon>Bacteria</taxon>
        <taxon>Pseudomonadati</taxon>
        <taxon>Pseudomonadota</taxon>
        <taxon>Gammaproteobacteria</taxon>
        <taxon>Enterobacterales</taxon>
        <taxon>Erwiniaceae</taxon>
        <taxon>Pantoea</taxon>
    </lineage>
</organism>
<dbReference type="EMBL" id="RCNL01000001">
    <property type="protein sequence ID" value="TXL80642.1"/>
    <property type="molecule type" value="Genomic_DNA"/>
</dbReference>
<reference evidence="2 4" key="2">
    <citation type="submission" date="2018-10" db="EMBL/GenBank/DDBJ databases">
        <title>Draft genome sequence of Pantoea vagans isolated from corpses of the sugarcane aphid Melanaphis sacchari Zehntner.</title>
        <authorList>
            <person name="Toledo E."/>
            <person name="Pena G."/>
            <person name="Lozano L."/>
        </authorList>
    </citation>
    <scope>NUCLEOTIDE SEQUENCE [LARGE SCALE GENOMIC DNA]</scope>
    <source>
        <strain evidence="2 4">ET-90</strain>
    </source>
</reference>
<dbReference type="Proteomes" id="UP000241538">
    <property type="component" value="Chromosome"/>
</dbReference>
<evidence type="ECO:0000313" key="3">
    <source>
        <dbReference type="Proteomes" id="UP000241538"/>
    </source>
</evidence>
<evidence type="ECO:0000313" key="2">
    <source>
        <dbReference type="EMBL" id="TXL80642.1"/>
    </source>
</evidence>
<gene>
    <name evidence="1" type="ORF">C9381_10725</name>
    <name evidence="2" type="ORF">D9O29_00645</name>
</gene>
<protein>
    <submittedName>
        <fullName evidence="1">Uncharacterized protein</fullName>
    </submittedName>
</protein>
<evidence type="ECO:0000313" key="1">
    <source>
        <dbReference type="EMBL" id="AVV37636.1"/>
    </source>
</evidence>
<dbReference type="EMBL" id="CP028349">
    <property type="protein sequence ID" value="AVV37636.1"/>
    <property type="molecule type" value="Genomic_DNA"/>
</dbReference>
<accession>A0AAN1NR89</accession>
<keyword evidence="4" id="KW-1185">Reference proteome</keyword>
<evidence type="ECO:0000313" key="4">
    <source>
        <dbReference type="Proteomes" id="UP000426772"/>
    </source>
</evidence>
<dbReference type="AlphaFoldDB" id="A0AAN1NR89"/>
<dbReference type="RefSeq" id="WP_013357656.1">
    <property type="nucleotide sequence ID" value="NZ_CP028349.1"/>
</dbReference>
<sequence length="103" mass="11457">MNPSGGHRSADTADLISRIGGLKQDVDILLQQLSEGEYLSVDTFANNWIHLTELYSRIQAHMSDRALMDKLVRSDLLLAADLLAVGRMIAVMDNFLRCAVITR</sequence>